<reference evidence="1 2" key="1">
    <citation type="submission" date="2024-04" db="EMBL/GenBank/DDBJ databases">
        <title>Tritrichomonas musculus Genome.</title>
        <authorList>
            <person name="Alves-Ferreira E."/>
            <person name="Grigg M."/>
            <person name="Lorenzi H."/>
            <person name="Galac M."/>
        </authorList>
    </citation>
    <scope>NUCLEOTIDE SEQUENCE [LARGE SCALE GENOMIC DNA]</scope>
    <source>
        <strain evidence="1 2">EAF2021</strain>
    </source>
</reference>
<comment type="caution">
    <text evidence="1">The sequence shown here is derived from an EMBL/GenBank/DDBJ whole genome shotgun (WGS) entry which is preliminary data.</text>
</comment>
<evidence type="ECO:0000313" key="1">
    <source>
        <dbReference type="EMBL" id="KAK8878044.1"/>
    </source>
</evidence>
<evidence type="ECO:0000313" key="2">
    <source>
        <dbReference type="Proteomes" id="UP001470230"/>
    </source>
</evidence>
<protein>
    <submittedName>
        <fullName evidence="1">Uncharacterized protein</fullName>
    </submittedName>
</protein>
<organism evidence="1 2">
    <name type="scientific">Tritrichomonas musculus</name>
    <dbReference type="NCBI Taxonomy" id="1915356"/>
    <lineage>
        <taxon>Eukaryota</taxon>
        <taxon>Metamonada</taxon>
        <taxon>Parabasalia</taxon>
        <taxon>Tritrichomonadida</taxon>
        <taxon>Tritrichomonadidae</taxon>
        <taxon>Tritrichomonas</taxon>
    </lineage>
</organism>
<dbReference type="Proteomes" id="UP001470230">
    <property type="component" value="Unassembled WGS sequence"/>
</dbReference>
<keyword evidence="2" id="KW-1185">Reference proteome</keyword>
<gene>
    <name evidence="1" type="ORF">M9Y10_004807</name>
</gene>
<accession>A0ABR2JJK1</accession>
<sequence length="493" mass="57940">MSEYKKDDITIPIDLQKLNGISSDFYGNNNPNNKFWLYDFVYNFVSNWHSNPDISQKIYKQFQNKIIKRDFDSKPPILFSNQFIDVLDQMIDLKYQESFLSEALTMIYSFYIYDNQIELYPLKNIFIHLKSIFHEIPNSDDSDEIKSQILTIFSVASTHSQETYNFILNLFPTDMLIELLNSNTDFLDSISVFADAYSKNVFDFEESMHLLDLSINIFINSLQIKSNKKCRVLEKLSFNRSLDSIYTLCQKMGKNIDKALEMIYEKEFDILLNQLLQDPLNFTIPILEIILLIYRNKRSKINHDSFKNIFDTKDSLSDFPRIDYTVFISFLIDQDNYKEPIERLILSEKILNIHLTLSKNKEPIFIYIYKKNLLINYQIMIEKGPFKLKIATISSLNEIMKNAPRGLMNQIIDIKLAYTLINEIEIDTPTLTVITLKCVNTLIKHASELNFSISEILQYFTDNVNLLDDEDQSVQNELFELQALINSYIIHEE</sequence>
<name>A0ABR2JJK1_9EUKA</name>
<proteinExistence type="predicted"/>
<dbReference type="EMBL" id="JAPFFF010000011">
    <property type="protein sequence ID" value="KAK8878044.1"/>
    <property type="molecule type" value="Genomic_DNA"/>
</dbReference>